<evidence type="ECO:0000256" key="9">
    <source>
        <dbReference type="ARBA" id="ARBA00022884"/>
    </source>
</evidence>
<comment type="similarity">
    <text evidence="2">Belongs to the DNA2/NAM7 helicase family. SDE3 subfamily.</text>
</comment>
<comment type="catalytic activity">
    <reaction evidence="11">
        <text>ATP + H2O = ADP + phosphate + H(+)</text>
        <dbReference type="Rhea" id="RHEA:13065"/>
        <dbReference type="ChEBI" id="CHEBI:15377"/>
        <dbReference type="ChEBI" id="CHEBI:15378"/>
        <dbReference type="ChEBI" id="CHEBI:30616"/>
        <dbReference type="ChEBI" id="CHEBI:43474"/>
        <dbReference type="ChEBI" id="CHEBI:456216"/>
        <dbReference type="EC" id="3.6.4.13"/>
    </reaction>
</comment>
<dbReference type="Proteomes" id="UP000887568">
    <property type="component" value="Unplaced"/>
</dbReference>
<sequence length="1021" mass="116042">MPRTRKTPAQKLAVGKAFLKYLEETKQGADFGKSELTEIFNNDYRPSHPAICRGFNCSAVLFTLRINGMVKYKNEQVRVTPGYLARDQYSTLRLHELGVSNKGASSRHPFYCADCDVKGNSLKSFRGHLMGKKHLQQMSLKYLKDRREVMISNRNSVKVTSDYDDSDGTISFSMNIDSTHTFLLKVANTSDTAQVGFLACLILKVQPGITLHDLPGDLILQPGTQCSIKVLVKADCIGVLQSPLLMAFKTSNDTTVFQILRFMKIEVKGEIADDLPPTIPYQRPSRKSLRQAKGEIVDGVPPLQTKNSVLKMRDLDMYHVPRHLRYQINSKDEVEDVKNHIEVPLCWENYAPKLSKLLHIEECQMEVDIRRYDMHGVTLKREGPKFLKLRVLGLAENRPSVLKGDHLFARYTSDRSNSHPEQIKTYKGYVHRVEMEDVVLGFAREFLDRFTDGIKVDIEFTFNRLPLRLQHFAVEETPNHADLQKVLFPTSTGLGGRQPLCSVTDESLFARSLYDQKLASNTEQVKAVLHILQGTSRPAPYLVFGPPGTGKTVTMVEAIKQVYKHLPDSRILACAPSNSAADLIAKRLLTGTGISITVATNLFRMNALSREWKTVDQTLKEKECCNYNKMTGDNFFPAKEEIMQKRVLVTTLCTAGRLATAKGFPYDHFTHIFIDEAGHAVEPEAIISLSNLMNPNHPHGGQVVLAGDPKQLGPVLRSPLALEHGLELSLLERFMTKCELYKRTNEEPHYNSRVLTKLLRNYRSHPAILKLPNRLFYANELEVHADVVARESLCRWEKLPKKDFPIIFHGVQGLDEREGQSPSFFNKKEIEIVVSYAKDILEKRGGMRVKETDIGIISPYRRQVQKIKEVLRKHKMSDIKVGSVEEFQGQERLVIIVSTVRSTKPEHIQMDIDYKLGFVKNPKRLNVAVTRAKALLILVGNPYMLRKDINWNMFLEYCLENSAYKGCFFKPEEDEVEETIEKFEKLKITSELVDKPVDERLGTLGTSAVAEQHDPEWRSED</sequence>
<dbReference type="InterPro" id="IPR049079">
    <property type="entry name" value="Mov-10_helical"/>
</dbReference>
<evidence type="ECO:0000256" key="2">
    <source>
        <dbReference type="ARBA" id="ARBA00005601"/>
    </source>
</evidence>
<organism evidence="13 14">
    <name type="scientific">Patiria miniata</name>
    <name type="common">Bat star</name>
    <name type="synonym">Asterina miniata</name>
    <dbReference type="NCBI Taxonomy" id="46514"/>
    <lineage>
        <taxon>Eukaryota</taxon>
        <taxon>Metazoa</taxon>
        <taxon>Echinodermata</taxon>
        <taxon>Eleutherozoa</taxon>
        <taxon>Asterozoa</taxon>
        <taxon>Asteroidea</taxon>
        <taxon>Valvatacea</taxon>
        <taxon>Valvatida</taxon>
        <taxon>Asterinidae</taxon>
        <taxon>Patiria</taxon>
    </lineage>
</organism>
<keyword evidence="4" id="KW-0963">Cytoplasm</keyword>
<dbReference type="InterPro" id="IPR041677">
    <property type="entry name" value="DNA2/NAM7_AAA_11"/>
</dbReference>
<feature type="domain" description="AAA+ ATPase" evidence="12">
    <location>
        <begin position="537"/>
        <end position="728"/>
    </location>
</feature>
<dbReference type="SUPFAM" id="SSF52540">
    <property type="entry name" value="P-loop containing nucleoside triphosphate hydrolases"/>
    <property type="match status" value="1"/>
</dbReference>
<dbReference type="Pfam" id="PF21634">
    <property type="entry name" value="MOV-10_beta-barrel"/>
    <property type="match status" value="1"/>
</dbReference>
<dbReference type="EC" id="3.6.4.13" evidence="3"/>
<dbReference type="OMA" id="HINTIAG"/>
<keyword evidence="7" id="KW-0347">Helicase</keyword>
<dbReference type="InterPro" id="IPR026122">
    <property type="entry name" value="MOV-10/SDE3_DEXXQ/H-box"/>
</dbReference>
<evidence type="ECO:0000313" key="13">
    <source>
        <dbReference type="EnsemblMetazoa" id="XP_038054524.1"/>
    </source>
</evidence>
<evidence type="ECO:0000256" key="11">
    <source>
        <dbReference type="ARBA" id="ARBA00047984"/>
    </source>
</evidence>
<comment type="subcellular location">
    <subcellularLocation>
        <location evidence="1">Cytoplasm</location>
        <location evidence="1">P-body</location>
    </subcellularLocation>
</comment>
<keyword evidence="5" id="KW-0547">Nucleotide-binding</keyword>
<dbReference type="InterPro" id="IPR047187">
    <property type="entry name" value="SF1_C_Upf1"/>
</dbReference>
<evidence type="ECO:0000256" key="5">
    <source>
        <dbReference type="ARBA" id="ARBA00022741"/>
    </source>
</evidence>
<keyword evidence="8" id="KW-0067">ATP-binding</keyword>
<dbReference type="InterPro" id="IPR049077">
    <property type="entry name" value="MOV-10_Ig-like"/>
</dbReference>
<dbReference type="GO" id="GO:0016787">
    <property type="term" value="F:hydrolase activity"/>
    <property type="evidence" value="ECO:0007669"/>
    <property type="project" value="UniProtKB-KW"/>
</dbReference>
<keyword evidence="9" id="KW-0694">RNA-binding</keyword>
<dbReference type="Pfam" id="PF21632">
    <property type="entry name" value="MOV-10_N"/>
    <property type="match status" value="1"/>
</dbReference>
<dbReference type="CDD" id="cd18038">
    <property type="entry name" value="DEXXQc_Helz-like"/>
    <property type="match status" value="1"/>
</dbReference>
<dbReference type="InterPro" id="IPR049075">
    <property type="entry name" value="MOV-10_N"/>
</dbReference>
<dbReference type="SMART" id="SM00382">
    <property type="entry name" value="AAA"/>
    <property type="match status" value="1"/>
</dbReference>
<keyword evidence="6" id="KW-0378">Hydrolase</keyword>
<evidence type="ECO:0000256" key="4">
    <source>
        <dbReference type="ARBA" id="ARBA00022490"/>
    </source>
</evidence>
<dbReference type="Gene3D" id="3.40.50.300">
    <property type="entry name" value="P-loop containing nucleotide triphosphate hydrolases"/>
    <property type="match status" value="2"/>
</dbReference>
<dbReference type="GO" id="GO:0003723">
    <property type="term" value="F:RNA binding"/>
    <property type="evidence" value="ECO:0007669"/>
    <property type="project" value="UniProtKB-KW"/>
</dbReference>
<name>A0A913ZSX3_PATMI</name>
<dbReference type="InterPro" id="IPR003593">
    <property type="entry name" value="AAA+_ATPase"/>
</dbReference>
<dbReference type="PANTHER" id="PTHR45418">
    <property type="entry name" value="CANCER/TESTIS ANTIGEN 55"/>
    <property type="match status" value="1"/>
</dbReference>
<dbReference type="Pfam" id="PF13087">
    <property type="entry name" value="AAA_12"/>
    <property type="match status" value="1"/>
</dbReference>
<dbReference type="GeneID" id="119726754"/>
<dbReference type="Pfam" id="PF21633">
    <property type="entry name" value="MOV-10_Ig-like"/>
    <property type="match status" value="1"/>
</dbReference>
<dbReference type="InterPro" id="IPR013087">
    <property type="entry name" value="Znf_C2H2_type"/>
</dbReference>
<dbReference type="GO" id="GO:0005524">
    <property type="term" value="F:ATP binding"/>
    <property type="evidence" value="ECO:0007669"/>
    <property type="project" value="UniProtKB-KW"/>
</dbReference>
<evidence type="ECO:0000256" key="8">
    <source>
        <dbReference type="ARBA" id="ARBA00022840"/>
    </source>
</evidence>
<dbReference type="GO" id="GO:0032574">
    <property type="term" value="F:5'-3' RNA helicase activity"/>
    <property type="evidence" value="ECO:0007669"/>
    <property type="project" value="InterPro"/>
</dbReference>
<dbReference type="InterPro" id="IPR041679">
    <property type="entry name" value="DNA2/NAM7-like_C"/>
</dbReference>
<dbReference type="InterPro" id="IPR027417">
    <property type="entry name" value="P-loop_NTPase"/>
</dbReference>
<evidence type="ECO:0000256" key="1">
    <source>
        <dbReference type="ARBA" id="ARBA00004201"/>
    </source>
</evidence>
<evidence type="ECO:0000256" key="10">
    <source>
        <dbReference type="ARBA" id="ARBA00023158"/>
    </source>
</evidence>
<dbReference type="GO" id="GO:0031047">
    <property type="term" value="P:regulatory ncRNA-mediated gene silencing"/>
    <property type="evidence" value="ECO:0007669"/>
    <property type="project" value="UniProtKB-KW"/>
</dbReference>
<protein>
    <recommendedName>
        <fullName evidence="3">RNA helicase</fullName>
        <ecNumber evidence="3">3.6.4.13</ecNumber>
    </recommendedName>
</protein>
<dbReference type="InterPro" id="IPR036236">
    <property type="entry name" value="Znf_C2H2_sf"/>
</dbReference>
<dbReference type="Pfam" id="PF13086">
    <property type="entry name" value="AAA_11"/>
    <property type="match status" value="2"/>
</dbReference>
<keyword evidence="10" id="KW-0943">RNA-mediated gene silencing</keyword>
<evidence type="ECO:0000256" key="6">
    <source>
        <dbReference type="ARBA" id="ARBA00022801"/>
    </source>
</evidence>
<keyword evidence="14" id="KW-1185">Reference proteome</keyword>
<evidence type="ECO:0000259" key="12">
    <source>
        <dbReference type="SMART" id="SM00382"/>
    </source>
</evidence>
<dbReference type="EnsemblMetazoa" id="XM_038198596.1">
    <property type="protein sequence ID" value="XP_038054524.1"/>
    <property type="gene ID" value="LOC119726754"/>
</dbReference>
<dbReference type="InterPro" id="IPR049080">
    <property type="entry name" value="MOV-10-like_beta-barrel"/>
</dbReference>
<dbReference type="SUPFAM" id="SSF57667">
    <property type="entry name" value="beta-beta-alpha zinc fingers"/>
    <property type="match status" value="1"/>
</dbReference>
<dbReference type="Pfam" id="PF21635">
    <property type="entry name" value="Mov-10_helical"/>
    <property type="match status" value="1"/>
</dbReference>
<dbReference type="CDD" id="cd18808">
    <property type="entry name" value="SF1_C_Upf1"/>
    <property type="match status" value="1"/>
</dbReference>
<dbReference type="FunFam" id="3.40.50.300:FF:000608">
    <property type="entry name" value="Mov10 RISC complex RNA helicase"/>
    <property type="match status" value="1"/>
</dbReference>
<accession>A0A913ZSX3</accession>
<proteinExistence type="inferred from homology"/>
<dbReference type="AlphaFoldDB" id="A0A913ZSX3"/>
<reference evidence="13" key="1">
    <citation type="submission" date="2022-11" db="UniProtKB">
        <authorList>
            <consortium name="EnsemblMetazoa"/>
        </authorList>
    </citation>
    <scope>IDENTIFICATION</scope>
</reference>
<dbReference type="GO" id="GO:0000932">
    <property type="term" value="C:P-body"/>
    <property type="evidence" value="ECO:0007669"/>
    <property type="project" value="UniProtKB-SubCell"/>
</dbReference>
<evidence type="ECO:0000256" key="3">
    <source>
        <dbReference type="ARBA" id="ARBA00012552"/>
    </source>
</evidence>
<evidence type="ECO:0000256" key="7">
    <source>
        <dbReference type="ARBA" id="ARBA00022806"/>
    </source>
</evidence>
<dbReference type="PANTHER" id="PTHR45418:SF1">
    <property type="entry name" value="CANCER_TESTIS ANTIGEN 55"/>
    <property type="match status" value="1"/>
</dbReference>
<evidence type="ECO:0000313" key="14">
    <source>
        <dbReference type="Proteomes" id="UP000887568"/>
    </source>
</evidence>
<dbReference type="RefSeq" id="XP_038054524.1">
    <property type="nucleotide sequence ID" value="XM_038198596.1"/>
</dbReference>
<dbReference type="OrthoDB" id="6513042at2759"/>
<dbReference type="Pfam" id="PF12874">
    <property type="entry name" value="zf-met"/>
    <property type="match status" value="1"/>
</dbReference>